<dbReference type="SMART" id="SM00028">
    <property type="entry name" value="TPR"/>
    <property type="match status" value="11"/>
</dbReference>
<keyword evidence="5" id="KW-1185">Reference proteome</keyword>
<dbReference type="Pfam" id="PF01075">
    <property type="entry name" value="Glyco_transf_9"/>
    <property type="match status" value="1"/>
</dbReference>
<evidence type="ECO:0000313" key="4">
    <source>
        <dbReference type="EMBL" id="MFC5509951.1"/>
    </source>
</evidence>
<dbReference type="Proteomes" id="UP001596031">
    <property type="component" value="Unassembled WGS sequence"/>
</dbReference>
<feature type="repeat" description="TPR" evidence="3">
    <location>
        <begin position="395"/>
        <end position="428"/>
    </location>
</feature>
<dbReference type="SUPFAM" id="SSF53756">
    <property type="entry name" value="UDP-Glycosyltransferase/glycogen phosphorylase"/>
    <property type="match status" value="1"/>
</dbReference>
<feature type="repeat" description="TPR" evidence="3">
    <location>
        <begin position="327"/>
        <end position="360"/>
    </location>
</feature>
<name>A0ABW0PD55_9BURK</name>
<evidence type="ECO:0000256" key="3">
    <source>
        <dbReference type="PROSITE-ProRule" id="PRU00339"/>
    </source>
</evidence>
<dbReference type="PANTHER" id="PTHR44858:SF1">
    <property type="entry name" value="UDP-N-ACETYLGLUCOSAMINE--PEPTIDE N-ACETYLGLUCOSAMINYLTRANSFERASE SPINDLY-RELATED"/>
    <property type="match status" value="1"/>
</dbReference>
<dbReference type="Gene3D" id="1.25.40.10">
    <property type="entry name" value="Tetratricopeptide repeat domain"/>
    <property type="match status" value="3"/>
</dbReference>
<accession>A0ABW0PD55</accession>
<dbReference type="SUPFAM" id="SSF48452">
    <property type="entry name" value="TPR-like"/>
    <property type="match status" value="2"/>
</dbReference>
<keyword evidence="2 3" id="KW-0802">TPR repeat</keyword>
<gene>
    <name evidence="4" type="ORF">ACFPOU_02275</name>
</gene>
<dbReference type="PANTHER" id="PTHR44858">
    <property type="entry name" value="TETRATRICOPEPTIDE REPEAT PROTEIN 6"/>
    <property type="match status" value="1"/>
</dbReference>
<reference evidence="5" key="1">
    <citation type="journal article" date="2019" name="Int. J. Syst. Evol. Microbiol.">
        <title>The Global Catalogue of Microorganisms (GCM) 10K type strain sequencing project: providing services to taxonomists for standard genome sequencing and annotation.</title>
        <authorList>
            <consortium name="The Broad Institute Genomics Platform"/>
            <consortium name="The Broad Institute Genome Sequencing Center for Infectious Disease"/>
            <person name="Wu L."/>
            <person name="Ma J."/>
        </authorList>
    </citation>
    <scope>NUCLEOTIDE SEQUENCE [LARGE SCALE GENOMIC DNA]</scope>
    <source>
        <strain evidence="5">CCUG 38813</strain>
    </source>
</reference>
<feature type="repeat" description="TPR" evidence="3">
    <location>
        <begin position="123"/>
        <end position="156"/>
    </location>
</feature>
<evidence type="ECO:0000256" key="1">
    <source>
        <dbReference type="ARBA" id="ARBA00022737"/>
    </source>
</evidence>
<proteinExistence type="predicted"/>
<dbReference type="Gene3D" id="1.25.40.1040">
    <property type="match status" value="1"/>
</dbReference>
<keyword evidence="1" id="KW-0677">Repeat</keyword>
<organism evidence="4 5">
    <name type="scientific">Massilia jejuensis</name>
    <dbReference type="NCBI Taxonomy" id="648894"/>
    <lineage>
        <taxon>Bacteria</taxon>
        <taxon>Pseudomonadati</taxon>
        <taxon>Pseudomonadota</taxon>
        <taxon>Betaproteobacteria</taxon>
        <taxon>Burkholderiales</taxon>
        <taxon>Oxalobacteraceae</taxon>
        <taxon>Telluria group</taxon>
        <taxon>Massilia</taxon>
    </lineage>
</organism>
<dbReference type="Pfam" id="PF13414">
    <property type="entry name" value="TPR_11"/>
    <property type="match status" value="2"/>
</dbReference>
<dbReference type="Gene3D" id="3.40.50.2000">
    <property type="entry name" value="Glycogen Phosphorylase B"/>
    <property type="match status" value="1"/>
</dbReference>
<dbReference type="PROSITE" id="PS50005">
    <property type="entry name" value="TPR"/>
    <property type="match status" value="6"/>
</dbReference>
<sequence length="746" mass="81244">MGKHSKGAPAFRSANQTEARVSTLFAEGVEFHVNGQLDRALAAYEQVLCLMPKHFEALHHTGIIAFQGGNYQGAVGFIGAAIAISPKVAATHGNLGNALKEMGRYDEALASYERALSLQADDADTHYNQGTALQALGRYDEALASFARAIALNPGDADAFNNQAVVLHELQRNEEALASLDRALALNYGFAHAHNNRGNVLKDLGRFEEALVGYESALALLNSFGDAWYNRGIALHVLGRAEDAVASYDNALALNGESAAGWHNRALALQVLRRRPEALASAERALALQPDNPEILRHRSRLLAQLHMHDAALGGIDKLGAQRPDDPKTLHLRAQTLRELGQAEAALASIDRALALEPNRYEYLLTRGTLLRTLLRYPEALACFEETRVQRPDAASSHTDCGIVLADLGRFEAAGAAYDRALALDPDFALARWNRALMKLLLGDFAQGWQDYEARWNVEMLGVFHEKRDLGAPLWLGAEPLEGKTILLHAEQGLGDTLQFCRYAPLVAGLGARVILEVQPALVSLVHSLPGVDQVVAKGDPLPAFDLHCPLLSLPLAFGTAPESIPHPAAYLAPDEGRVAEWAALLGEKTRPRVGLVWSGNMHHRLDRYRSLPFSSIAALVSDQFEFVSLQKELRPLDKLVLQMKGNVRHVGERLNDFSDTAALVAQMDLVITVDTSVAHLAGAMGKPVWILLAGGTLADWRWLLERRDTPWYPNARLYRQQVPGDWAAVLGEVRADLGALAAAPA</sequence>
<protein>
    <submittedName>
        <fullName evidence="4">Tetratricopeptide repeat protein</fullName>
    </submittedName>
</protein>
<feature type="repeat" description="TPR" evidence="3">
    <location>
        <begin position="21"/>
        <end position="54"/>
    </location>
</feature>
<dbReference type="PROSITE" id="PS50293">
    <property type="entry name" value="TPR_REGION"/>
    <property type="match status" value="2"/>
</dbReference>
<evidence type="ECO:0000313" key="5">
    <source>
        <dbReference type="Proteomes" id="UP001596031"/>
    </source>
</evidence>
<comment type="caution">
    <text evidence="4">The sequence shown here is derived from an EMBL/GenBank/DDBJ whole genome shotgun (WGS) entry which is preliminary data.</text>
</comment>
<evidence type="ECO:0000256" key="2">
    <source>
        <dbReference type="ARBA" id="ARBA00022803"/>
    </source>
</evidence>
<dbReference type="InterPro" id="IPR002201">
    <property type="entry name" value="Glyco_trans_9"/>
</dbReference>
<dbReference type="InterPro" id="IPR011990">
    <property type="entry name" value="TPR-like_helical_dom_sf"/>
</dbReference>
<dbReference type="Pfam" id="PF13431">
    <property type="entry name" value="TPR_17"/>
    <property type="match status" value="1"/>
</dbReference>
<dbReference type="InterPro" id="IPR019734">
    <property type="entry name" value="TPR_rpt"/>
</dbReference>
<dbReference type="InterPro" id="IPR050498">
    <property type="entry name" value="Ycf3"/>
</dbReference>
<feature type="repeat" description="TPR" evidence="3">
    <location>
        <begin position="225"/>
        <end position="258"/>
    </location>
</feature>
<dbReference type="EMBL" id="JBHSMS010000006">
    <property type="protein sequence ID" value="MFC5509951.1"/>
    <property type="molecule type" value="Genomic_DNA"/>
</dbReference>
<feature type="repeat" description="TPR" evidence="3">
    <location>
        <begin position="89"/>
        <end position="122"/>
    </location>
</feature>
<dbReference type="Pfam" id="PF13181">
    <property type="entry name" value="TPR_8"/>
    <property type="match status" value="1"/>
</dbReference>
<dbReference type="Pfam" id="PF13432">
    <property type="entry name" value="TPR_16"/>
    <property type="match status" value="3"/>
</dbReference>